<dbReference type="Proteomes" id="UP000094969">
    <property type="component" value="Chromosome"/>
</dbReference>
<dbReference type="OrthoDB" id="8144963at2"/>
<dbReference type="Pfam" id="PF00496">
    <property type="entry name" value="SBP_bac_5"/>
    <property type="match status" value="1"/>
</dbReference>
<feature type="signal peptide" evidence="5">
    <location>
        <begin position="1"/>
        <end position="22"/>
    </location>
</feature>
<evidence type="ECO:0000256" key="1">
    <source>
        <dbReference type="ARBA" id="ARBA00004418"/>
    </source>
</evidence>
<dbReference type="SUPFAM" id="SSF53850">
    <property type="entry name" value="Periplasmic binding protein-like II"/>
    <property type="match status" value="1"/>
</dbReference>
<keyword evidence="3" id="KW-0813">Transport</keyword>
<dbReference type="PIRSF" id="PIRSF002741">
    <property type="entry name" value="MppA"/>
    <property type="match status" value="1"/>
</dbReference>
<name>A0A1D7TWA0_9HYPH</name>
<accession>A0A1D7TWA0</accession>
<dbReference type="GO" id="GO:1904680">
    <property type="term" value="F:peptide transmembrane transporter activity"/>
    <property type="evidence" value="ECO:0007669"/>
    <property type="project" value="TreeGrafter"/>
</dbReference>
<evidence type="ECO:0000256" key="5">
    <source>
        <dbReference type="SAM" id="SignalP"/>
    </source>
</evidence>
<organism evidence="7 8">
    <name type="scientific">Bosea vaviloviae</name>
    <dbReference type="NCBI Taxonomy" id="1526658"/>
    <lineage>
        <taxon>Bacteria</taxon>
        <taxon>Pseudomonadati</taxon>
        <taxon>Pseudomonadota</taxon>
        <taxon>Alphaproteobacteria</taxon>
        <taxon>Hyphomicrobiales</taxon>
        <taxon>Boseaceae</taxon>
        <taxon>Bosea</taxon>
    </lineage>
</organism>
<comment type="subcellular location">
    <subcellularLocation>
        <location evidence="1">Periplasm</location>
    </subcellularLocation>
</comment>
<dbReference type="EMBL" id="CP017147">
    <property type="protein sequence ID" value="AOO79409.1"/>
    <property type="molecule type" value="Genomic_DNA"/>
</dbReference>
<dbReference type="STRING" id="1526658.BHK69_01865"/>
<keyword evidence="8" id="KW-1185">Reference proteome</keyword>
<reference evidence="7 8" key="1">
    <citation type="journal article" date="2015" name="Antonie Van Leeuwenhoek">
        <title>Bosea vaviloviae sp. nov., a new species of slow-growing rhizobia isolated from nodules of the relict species Vavilovia formosa (Stev.) Fed.</title>
        <authorList>
            <person name="Safronova V.I."/>
            <person name="Kuznetsova I.G."/>
            <person name="Sazanova A.L."/>
            <person name="Kimeklis A.K."/>
            <person name="Belimov A.A."/>
            <person name="Andronov E.E."/>
            <person name="Pinaev A.G."/>
            <person name="Chizhevskaya E.P."/>
            <person name="Pukhaev A.R."/>
            <person name="Popov K.P."/>
            <person name="Willems A."/>
            <person name="Tikhonovich I.A."/>
        </authorList>
    </citation>
    <scope>NUCLEOTIDE SEQUENCE [LARGE SCALE GENOMIC DNA]</scope>
    <source>
        <strain evidence="7 8">Vaf18</strain>
    </source>
</reference>
<gene>
    <name evidence="7" type="ORF">BHK69_01865</name>
</gene>
<proteinExistence type="inferred from homology"/>
<evidence type="ECO:0000256" key="3">
    <source>
        <dbReference type="ARBA" id="ARBA00022448"/>
    </source>
</evidence>
<dbReference type="InterPro" id="IPR039424">
    <property type="entry name" value="SBP_5"/>
</dbReference>
<evidence type="ECO:0000313" key="7">
    <source>
        <dbReference type="EMBL" id="AOO79409.1"/>
    </source>
</evidence>
<dbReference type="Gene3D" id="3.10.105.10">
    <property type="entry name" value="Dipeptide-binding Protein, Domain 3"/>
    <property type="match status" value="1"/>
</dbReference>
<dbReference type="InterPro" id="IPR030678">
    <property type="entry name" value="Peptide/Ni-bd"/>
</dbReference>
<dbReference type="CDD" id="cd08512">
    <property type="entry name" value="PBP2_NikA_DppA_OppA_like_7"/>
    <property type="match status" value="1"/>
</dbReference>
<dbReference type="PANTHER" id="PTHR30290:SF10">
    <property type="entry name" value="PERIPLASMIC OLIGOPEPTIDE-BINDING PROTEIN-RELATED"/>
    <property type="match status" value="1"/>
</dbReference>
<feature type="chain" id="PRO_5009099671" evidence="5">
    <location>
        <begin position="23"/>
        <end position="525"/>
    </location>
</feature>
<keyword evidence="4 5" id="KW-0732">Signal</keyword>
<dbReference type="KEGG" id="bvv:BHK69_01865"/>
<dbReference type="GO" id="GO:0043190">
    <property type="term" value="C:ATP-binding cassette (ABC) transporter complex"/>
    <property type="evidence" value="ECO:0007669"/>
    <property type="project" value="InterPro"/>
</dbReference>
<dbReference type="InterPro" id="IPR000914">
    <property type="entry name" value="SBP_5_dom"/>
</dbReference>
<feature type="domain" description="Solute-binding protein family 5" evidence="6">
    <location>
        <begin position="70"/>
        <end position="434"/>
    </location>
</feature>
<comment type="similarity">
    <text evidence="2">Belongs to the bacterial solute-binding protein 5 family.</text>
</comment>
<evidence type="ECO:0000256" key="4">
    <source>
        <dbReference type="ARBA" id="ARBA00022729"/>
    </source>
</evidence>
<evidence type="ECO:0000256" key="2">
    <source>
        <dbReference type="ARBA" id="ARBA00005695"/>
    </source>
</evidence>
<dbReference type="PANTHER" id="PTHR30290">
    <property type="entry name" value="PERIPLASMIC BINDING COMPONENT OF ABC TRANSPORTER"/>
    <property type="match status" value="1"/>
</dbReference>
<dbReference type="GO" id="GO:0015833">
    <property type="term" value="P:peptide transport"/>
    <property type="evidence" value="ECO:0007669"/>
    <property type="project" value="TreeGrafter"/>
</dbReference>
<dbReference type="Gene3D" id="3.40.190.10">
    <property type="entry name" value="Periplasmic binding protein-like II"/>
    <property type="match status" value="1"/>
</dbReference>
<protein>
    <submittedName>
        <fullName evidence="7">ABC transporter substrate-binding protein</fullName>
    </submittedName>
</protein>
<sequence length="525" mass="56188">MKAALVLGIAVSLAGLAAPTRAADTRPLVVARNMDITSLDPARSFCDTCQIYLSAVYQTLVTLAADNRTLAPNLATSWEVSPDQTRFVFKLAPGAVFSDGAPVTSADVAWSLTRLKNMKSDASFLMEALTAVETPDEKTVVLRTAQSNSEFLNMLASSYAGIINRKVAEANGAAGGENASTADQADNWFFANSAGSGPYKLALYRNGDQLRLVSNDKFWGAAPKVAEVIIKQVPDAVAQLQMLQTGGADVAMQIDPDTAASAKDQNLVLDTVPSYNFIYLALGVGSKANTVPLTRPVREAIAAAIDYQGLIDFTVGGKGRPQPVAIPNGFPGTTDLPMPKQDLALARAKLAEAGQPNGFTMKSAYPAVNSYGVDLSLMMQKLQQDLGRVGIKLELEPVTFAVWRERVAKDGIPITASYYAPDYFGTVQYVQFFSMMSSSSWVKRSHADKVQGVVNEKEGELLKQALAATPTEADRIYREIALEMIGDKVIIPVVSPDLILASRKGVTGVRYSACCNLALSQVGRQ</sequence>
<dbReference type="AlphaFoldDB" id="A0A1D7TWA0"/>
<dbReference type="GO" id="GO:0030288">
    <property type="term" value="C:outer membrane-bounded periplasmic space"/>
    <property type="evidence" value="ECO:0007669"/>
    <property type="project" value="UniProtKB-ARBA"/>
</dbReference>
<evidence type="ECO:0000259" key="6">
    <source>
        <dbReference type="Pfam" id="PF00496"/>
    </source>
</evidence>
<dbReference type="RefSeq" id="WP_069688632.1">
    <property type="nucleotide sequence ID" value="NZ_CP017147.1"/>
</dbReference>
<evidence type="ECO:0000313" key="8">
    <source>
        <dbReference type="Proteomes" id="UP000094969"/>
    </source>
</evidence>